<evidence type="ECO:0000313" key="3">
    <source>
        <dbReference type="Proteomes" id="UP000800039"/>
    </source>
</evidence>
<sequence>MERQVVKSTNPTEIIFVLAGRTTLSEHLPGENVTVALTTATRSQYLRTLIGQHASTGRSTTAIELRNVDPVGFNLFIEWLSTKRVTYPFRCTSSVSSGLLLRDCIDLLYAHIVGSQLKEVEFQDYIIDEIARRLDSAQTPDGKVLEVIFVDNGASSVLKRFAIDEMFAVERKMVGMLRGCVEDVTGTDRCEYHVHEEGKCYRSMKEQKEQRHYRNGSMKKTPWSADEDPDLKSMASYYLGTMSEARTSEESQPEVLTSEDIPVETQCSVSRLEREYAPDIQYFGSAAWSREVHGFQRSSSSRKPHAKSEKPLPPLPMLLPSPTIPLPPPNAFQPAPYLLKAEKYEDIEAVRTKTLINTWLQHVPSSSVELSTQNLIAECLERLALASSNIPSSEQNTPLTSVRPTTMSQLILPSIPLITPQSTNPLSRTISYDAPPATHLPCMSSSRYIAPNLPPLVRRKPAPPRGIDWVEQWDRLDALRGKQGFGLKRRSGKGELRSRFKEMVDSVKKVNMQE</sequence>
<reference evidence="2" key="1">
    <citation type="submission" date="2020-01" db="EMBL/GenBank/DDBJ databases">
        <authorList>
            <consortium name="DOE Joint Genome Institute"/>
            <person name="Haridas S."/>
            <person name="Albert R."/>
            <person name="Binder M."/>
            <person name="Bloem J."/>
            <person name="Labutti K."/>
            <person name="Salamov A."/>
            <person name="Andreopoulos B."/>
            <person name="Baker S.E."/>
            <person name="Barry K."/>
            <person name="Bills G."/>
            <person name="Bluhm B.H."/>
            <person name="Cannon C."/>
            <person name="Castanera R."/>
            <person name="Culley D.E."/>
            <person name="Daum C."/>
            <person name="Ezra D."/>
            <person name="Gonzalez J.B."/>
            <person name="Henrissat B."/>
            <person name="Kuo A."/>
            <person name="Liang C."/>
            <person name="Lipzen A."/>
            <person name="Lutzoni F."/>
            <person name="Magnuson J."/>
            <person name="Mondo S."/>
            <person name="Nolan M."/>
            <person name="Ohm R."/>
            <person name="Pangilinan J."/>
            <person name="Park H.-J."/>
            <person name="Ramirez L."/>
            <person name="Alfaro M."/>
            <person name="Sun H."/>
            <person name="Tritt A."/>
            <person name="Yoshinaga Y."/>
            <person name="Zwiers L.-H."/>
            <person name="Turgeon B.G."/>
            <person name="Goodwin S.B."/>
            <person name="Spatafora J.W."/>
            <person name="Crous P.W."/>
            <person name="Grigoriev I.V."/>
        </authorList>
    </citation>
    <scope>NUCLEOTIDE SEQUENCE</scope>
    <source>
        <strain evidence="2">CBS 394.84</strain>
    </source>
</reference>
<evidence type="ECO:0008006" key="4">
    <source>
        <dbReference type="Google" id="ProtNLM"/>
    </source>
</evidence>
<name>A0A9P4GG09_9PLEO</name>
<dbReference type="GeneID" id="63845809"/>
<gene>
    <name evidence="2" type="ORF">K460DRAFT_282244</name>
</gene>
<dbReference type="OrthoDB" id="3788067at2759"/>
<dbReference type="RefSeq" id="XP_040787058.1">
    <property type="nucleotide sequence ID" value="XM_040928556.1"/>
</dbReference>
<feature type="region of interest" description="Disordered" evidence="1">
    <location>
        <begin position="295"/>
        <end position="315"/>
    </location>
</feature>
<comment type="caution">
    <text evidence="2">The sequence shown here is derived from an EMBL/GenBank/DDBJ whole genome shotgun (WGS) entry which is preliminary data.</text>
</comment>
<dbReference type="EMBL" id="ML976616">
    <property type="protein sequence ID" value="KAF1844495.1"/>
    <property type="molecule type" value="Genomic_DNA"/>
</dbReference>
<evidence type="ECO:0000256" key="1">
    <source>
        <dbReference type="SAM" id="MobiDB-lite"/>
    </source>
</evidence>
<dbReference type="AlphaFoldDB" id="A0A9P4GG09"/>
<organism evidence="2 3">
    <name type="scientific">Cucurbitaria berberidis CBS 394.84</name>
    <dbReference type="NCBI Taxonomy" id="1168544"/>
    <lineage>
        <taxon>Eukaryota</taxon>
        <taxon>Fungi</taxon>
        <taxon>Dikarya</taxon>
        <taxon>Ascomycota</taxon>
        <taxon>Pezizomycotina</taxon>
        <taxon>Dothideomycetes</taxon>
        <taxon>Pleosporomycetidae</taxon>
        <taxon>Pleosporales</taxon>
        <taxon>Pleosporineae</taxon>
        <taxon>Cucurbitariaceae</taxon>
        <taxon>Cucurbitaria</taxon>
    </lineage>
</organism>
<keyword evidence="3" id="KW-1185">Reference proteome</keyword>
<dbReference type="Proteomes" id="UP000800039">
    <property type="component" value="Unassembled WGS sequence"/>
</dbReference>
<accession>A0A9P4GG09</accession>
<protein>
    <recommendedName>
        <fullName evidence="4">BTB domain-containing protein</fullName>
    </recommendedName>
</protein>
<proteinExistence type="predicted"/>
<evidence type="ECO:0000313" key="2">
    <source>
        <dbReference type="EMBL" id="KAF1844495.1"/>
    </source>
</evidence>